<name>A0A192Y8C0_9CAUD</name>
<dbReference type="EMBL" id="KX130668">
    <property type="protein sequence ID" value="ANM45882.1"/>
    <property type="molecule type" value="Genomic_DNA"/>
</dbReference>
<evidence type="ECO:0000313" key="1">
    <source>
        <dbReference type="EMBL" id="ANM45882.1"/>
    </source>
</evidence>
<dbReference type="InterPro" id="IPR014859">
    <property type="entry name" value="Phage_TAC_4"/>
</dbReference>
<dbReference type="KEGG" id="vg:29079470"/>
<reference evidence="1 2" key="1">
    <citation type="submission" date="2016-04" db="EMBL/GenBank/DDBJ databases">
        <title>Complete Genome of E. coli phage vB_EcoS_NBD2.</title>
        <authorList>
            <person name="Truncaite L."/>
            <person name="Kaliniene L."/>
            <person name="Zajanckauskaite A."/>
            <person name="Meskys R."/>
        </authorList>
    </citation>
    <scope>NUCLEOTIDE SEQUENCE [LARGE SCALE GENOMIC DNA]</scope>
</reference>
<organism evidence="1 2">
    <name type="scientific">Escherichia phage vB_EcoS_NBD2</name>
    <dbReference type="NCBI Taxonomy" id="1852563"/>
    <lineage>
        <taxon>Viruses</taxon>
        <taxon>Duplodnaviria</taxon>
        <taxon>Heunggongvirae</taxon>
        <taxon>Uroviricota</taxon>
        <taxon>Caudoviricetes</taxon>
        <taxon>Drexlerviridae</taxon>
        <taxon>Vilniusvirus</taxon>
        <taxon>Vilniusvirus NBD2</taxon>
    </lineage>
</organism>
<evidence type="ECO:0000313" key="2">
    <source>
        <dbReference type="Proteomes" id="UP000202254"/>
    </source>
</evidence>
<dbReference type="RefSeq" id="YP_009284664.1">
    <property type="nucleotide sequence ID" value="NC_031050.1"/>
</dbReference>
<gene>
    <name evidence="1" type="ORF">NBD2_40</name>
</gene>
<sequence>MSFKVKLSERLPDFPLNVKFHLPNGVEAEIKYTVKHRKASEIQELYARENIKDHEFITEIASGWDLEDEFTPENAQKLVDKFPAAALALTQSYMAALAGVRVKN</sequence>
<dbReference type="Proteomes" id="UP000202254">
    <property type="component" value="Segment"/>
</dbReference>
<dbReference type="OrthoDB" id="13726at10239"/>
<protein>
    <submittedName>
        <fullName evidence="1">Putative tape measure chaperone protein</fullName>
    </submittedName>
</protein>
<accession>A0A192Y8C0</accession>
<dbReference type="GeneID" id="29079470"/>
<dbReference type="Pfam" id="PF08748">
    <property type="entry name" value="Phage_TAC_4"/>
    <property type="match status" value="1"/>
</dbReference>
<proteinExistence type="predicted"/>
<keyword evidence="2" id="KW-1185">Reference proteome</keyword>